<dbReference type="SUPFAM" id="SSF101874">
    <property type="entry name" value="YceI-like"/>
    <property type="match status" value="1"/>
</dbReference>
<dbReference type="PANTHER" id="PTHR34406:SF1">
    <property type="entry name" value="PROTEIN YCEI"/>
    <property type="match status" value="1"/>
</dbReference>
<comment type="similarity">
    <text evidence="1">Belongs to the UPF0312 family.</text>
</comment>
<name>A0A076MVC9_AMYME</name>
<dbReference type="EMBL" id="CP009110">
    <property type="protein sequence ID" value="AIJ22951.1"/>
    <property type="molecule type" value="Genomic_DNA"/>
</dbReference>
<dbReference type="PANTHER" id="PTHR34406">
    <property type="entry name" value="PROTEIN YCEI"/>
    <property type="match status" value="1"/>
</dbReference>
<dbReference type="OrthoDB" id="9811006at2"/>
<gene>
    <name evidence="3" type="ORF">AMETH_2859</name>
</gene>
<dbReference type="PATRIC" id="fig|1068978.7.peg.3053"/>
<organism evidence="3 4">
    <name type="scientific">Amycolatopsis methanolica 239</name>
    <dbReference type="NCBI Taxonomy" id="1068978"/>
    <lineage>
        <taxon>Bacteria</taxon>
        <taxon>Bacillati</taxon>
        <taxon>Actinomycetota</taxon>
        <taxon>Actinomycetes</taxon>
        <taxon>Pseudonocardiales</taxon>
        <taxon>Pseudonocardiaceae</taxon>
        <taxon>Amycolatopsis</taxon>
        <taxon>Amycolatopsis methanolica group</taxon>
    </lineage>
</organism>
<dbReference type="KEGG" id="amq:AMETH_2859"/>
<dbReference type="SMART" id="SM00867">
    <property type="entry name" value="YceI"/>
    <property type="match status" value="1"/>
</dbReference>
<dbReference type="InterPro" id="IPR007372">
    <property type="entry name" value="Lipid/polyisoprenoid-bd_YceI"/>
</dbReference>
<dbReference type="InterPro" id="IPR036761">
    <property type="entry name" value="TTHA0802/YceI-like_sf"/>
</dbReference>
<feature type="domain" description="Lipid/polyisoprenoid-binding YceI-like" evidence="2">
    <location>
        <begin position="15"/>
        <end position="179"/>
    </location>
</feature>
<dbReference type="Gene3D" id="2.40.128.110">
    <property type="entry name" value="Lipid/polyisoprenoid-binding, YceI-like"/>
    <property type="match status" value="1"/>
</dbReference>
<dbReference type="Proteomes" id="UP000062973">
    <property type="component" value="Chromosome"/>
</dbReference>
<evidence type="ECO:0000313" key="4">
    <source>
        <dbReference type="Proteomes" id="UP000062973"/>
    </source>
</evidence>
<dbReference type="AlphaFoldDB" id="A0A076MVC9"/>
<dbReference type="RefSeq" id="WP_017987948.1">
    <property type="nucleotide sequence ID" value="NZ_AQUL01000002.1"/>
</dbReference>
<dbReference type="HOGENOM" id="CLU_071003_3_2_11"/>
<sequence>MTASTTEIPGYIAGTWTIDSVHSDVDFVVRHLGVSKVRGRFAEVEGEIVTGANLADSKVTATIKADSIDTKNADRDAHVKGADFLDVEQFPTLKFVSTGVRAEDGEYFIDGELTLHGVTRPVTLTAEVGGFADGMAEGTKVFGISATTEIKRSDFGVGATIPAAVVSDKVKIELNIEAGLQA</sequence>
<dbReference type="Pfam" id="PF04264">
    <property type="entry name" value="YceI"/>
    <property type="match status" value="1"/>
</dbReference>
<evidence type="ECO:0000259" key="2">
    <source>
        <dbReference type="SMART" id="SM00867"/>
    </source>
</evidence>
<proteinExistence type="inferred from homology"/>
<protein>
    <submittedName>
        <fullName evidence="3">YceI family protein</fullName>
    </submittedName>
</protein>
<evidence type="ECO:0000256" key="1">
    <source>
        <dbReference type="ARBA" id="ARBA00008812"/>
    </source>
</evidence>
<dbReference type="eggNOG" id="COG2353">
    <property type="taxonomic scope" value="Bacteria"/>
</dbReference>
<evidence type="ECO:0000313" key="3">
    <source>
        <dbReference type="EMBL" id="AIJ22951.1"/>
    </source>
</evidence>
<dbReference type="STRING" id="1068978.AMETH_2859"/>
<reference evidence="3 4" key="1">
    <citation type="submission" date="2014-07" db="EMBL/GenBank/DDBJ databases">
        <title>Whole Genome Sequence of the Amycolatopsis methanolica 239.</title>
        <authorList>
            <person name="Tang B."/>
        </authorList>
    </citation>
    <scope>NUCLEOTIDE SEQUENCE [LARGE SCALE GENOMIC DNA]</scope>
    <source>
        <strain evidence="3 4">239</strain>
    </source>
</reference>
<keyword evidence="4" id="KW-1185">Reference proteome</keyword>
<accession>A0A076MVC9</accession>